<sequence>MSSTRAQGNLAKHGADNVSACSHPDAPSPADASQRGDRGLTSPTHNRGGRVPDESRTSQQPRDTKCTRSRNSPKPQPGHQHSSPLRQRVGGGSSLNQSPDTSNASQGSPTRESDPAAAPPSNRSKARFQQAQQQDSLWRQKSLEKHEAQGDVAQLHLLAAELMPPIGEQSAAFAEDCTFRGVVNDPSEDHSSIWRAPARPLLEEDWGKEGVRSTSAARDPCGADSATSEGHVASESDWTCTEAETGVETEDTGSDGTDNSASNDDGESSTGSSDDEEERFSPASPPTGVGGGKDSPPVHDSGQSEPFMPSPRAAAPCNARKRAEPETASCVAAANKGGSRGRGEAHGEPHAGAGTAHSVEAERLLPPLPPAAPPAPGAQQLGRPPAPADGGRQDGGPPKQPGAPARTAPRRRRAGQGVAAAEGSPPTTSGSKAKSRRPPTGSRSRPGTSGGHSGDAPADAPTSASSHKPADERARRRVAQRPDSRGLAEEPAAADSKVGKVGKSRGSGGEKEAKLVKSFPGGIRCAALVGGRQVWCADRQGTIQIRDVEGAVVKHTFSNSNLVWCMLYLPQTDNVWIGQEVGPVLVYAARTQKLLRTLTWHVGGVPCLAAASAPRLRVFSGSNDFSICVWDARTLQRVACLSAHTNGVRSLLCVGPLIWSGSDDTSIRVWEATRVVEGGGQNRGDGKGGGEGTAGPITLRGHEGSIHAMCVAGAGVWSSAADSTLREWSVVQPHECLRCVNTSEAICHLATVGDAVWAGGQLPSIAVWDTKAMEPRSLLKGHTGFINLVLRVQQVEIREVWSASLADKTLRVWRHRSTIDGSDGASALAAANAAYEANCADLAQREAESSVYAARLREELEAAGSRLAQHEEREAQDADELAGMRAEMAWLRAELEEARRRELATNQEVLTLRAQLEERDAALAQGQRDREQANGEQLAEVKQLREELEGAVARCSQAEEEALELRAALQRATARSEQAEARASEMELAATAAEADAEAAKQARSAALARAEKAEGAMTALEEENARLQRERDEAAQKEALMRRQFQELDVFKLDIIARELKKLDTEIDRIRDGSRGFAVAAKKMTGFSDREMSSAFASKASDELAQCRGHIHAVIEQCLSELQKMHIGVGTEDPSAAALLPSLDVLRAAEAVSTEMPKQ</sequence>
<keyword evidence="1" id="KW-0853">WD repeat</keyword>
<comment type="caution">
    <text evidence="4">The sequence shown here is derived from an EMBL/GenBank/DDBJ whole genome shotgun (WGS) entry which is preliminary data.</text>
</comment>
<evidence type="ECO:0000256" key="3">
    <source>
        <dbReference type="SAM" id="MobiDB-lite"/>
    </source>
</evidence>
<dbReference type="EMBL" id="LGRX02028460">
    <property type="protein sequence ID" value="KAK3248046.1"/>
    <property type="molecule type" value="Genomic_DNA"/>
</dbReference>
<evidence type="ECO:0000256" key="1">
    <source>
        <dbReference type="PROSITE-ProRule" id="PRU00221"/>
    </source>
</evidence>
<evidence type="ECO:0000313" key="5">
    <source>
        <dbReference type="Proteomes" id="UP001190700"/>
    </source>
</evidence>
<feature type="region of interest" description="Disordered" evidence="3">
    <location>
        <begin position="1"/>
        <end position="147"/>
    </location>
</feature>
<feature type="compositionally biased region" description="Pro residues" evidence="3">
    <location>
        <begin position="366"/>
        <end position="376"/>
    </location>
</feature>
<feature type="compositionally biased region" description="Polar residues" evidence="3">
    <location>
        <begin position="94"/>
        <end position="110"/>
    </location>
</feature>
<proteinExistence type="predicted"/>
<evidence type="ECO:0000256" key="2">
    <source>
        <dbReference type="SAM" id="Coils"/>
    </source>
</evidence>
<name>A0AAE0F0Y8_9CHLO</name>
<feature type="compositionally biased region" description="Polar residues" evidence="3">
    <location>
        <begin position="69"/>
        <end position="85"/>
    </location>
</feature>
<organism evidence="4 5">
    <name type="scientific">Cymbomonas tetramitiformis</name>
    <dbReference type="NCBI Taxonomy" id="36881"/>
    <lineage>
        <taxon>Eukaryota</taxon>
        <taxon>Viridiplantae</taxon>
        <taxon>Chlorophyta</taxon>
        <taxon>Pyramimonadophyceae</taxon>
        <taxon>Pyramimonadales</taxon>
        <taxon>Pyramimonadaceae</taxon>
        <taxon>Cymbomonas</taxon>
    </lineage>
</organism>
<dbReference type="Gene3D" id="2.130.10.10">
    <property type="entry name" value="YVTN repeat-like/Quinoprotein amine dehydrogenase"/>
    <property type="match status" value="2"/>
</dbReference>
<gene>
    <name evidence="4" type="ORF">CYMTET_42482</name>
</gene>
<protein>
    <submittedName>
        <fullName evidence="4">Uncharacterized protein</fullName>
    </submittedName>
</protein>
<feature type="compositionally biased region" description="Low complexity" evidence="3">
    <location>
        <begin position="454"/>
        <end position="466"/>
    </location>
</feature>
<feature type="coiled-coil region" evidence="2">
    <location>
        <begin position="853"/>
        <end position="901"/>
    </location>
</feature>
<dbReference type="AlphaFoldDB" id="A0AAE0F0Y8"/>
<dbReference type="InterPro" id="IPR015943">
    <property type="entry name" value="WD40/YVTN_repeat-like_dom_sf"/>
</dbReference>
<keyword evidence="5" id="KW-1185">Reference proteome</keyword>
<reference evidence="4 5" key="1">
    <citation type="journal article" date="2015" name="Genome Biol. Evol.">
        <title>Comparative Genomics of a Bacterivorous Green Alga Reveals Evolutionary Causalities and Consequences of Phago-Mixotrophic Mode of Nutrition.</title>
        <authorList>
            <person name="Burns J.A."/>
            <person name="Paasch A."/>
            <person name="Narechania A."/>
            <person name="Kim E."/>
        </authorList>
    </citation>
    <scope>NUCLEOTIDE SEQUENCE [LARGE SCALE GENOMIC DNA]</scope>
    <source>
        <strain evidence="4 5">PLY_AMNH</strain>
    </source>
</reference>
<accession>A0AAE0F0Y8</accession>
<dbReference type="Proteomes" id="UP001190700">
    <property type="component" value="Unassembled WGS sequence"/>
</dbReference>
<dbReference type="InterPro" id="IPR001680">
    <property type="entry name" value="WD40_rpt"/>
</dbReference>
<feature type="compositionally biased region" description="Polar residues" evidence="3">
    <location>
        <begin position="121"/>
        <end position="139"/>
    </location>
</feature>
<dbReference type="PANTHER" id="PTHR44156">
    <property type="entry name" value="SUPERNUMERARY LIMBS, ISOFORM B-RELATED"/>
    <property type="match status" value="1"/>
</dbReference>
<dbReference type="PROSITE" id="PS50082">
    <property type="entry name" value="WD_REPEATS_2"/>
    <property type="match status" value="1"/>
</dbReference>
<keyword evidence="2" id="KW-0175">Coiled coil</keyword>
<dbReference type="InterPro" id="IPR036322">
    <property type="entry name" value="WD40_repeat_dom_sf"/>
</dbReference>
<dbReference type="SMART" id="SM00320">
    <property type="entry name" value="WD40"/>
    <property type="match status" value="5"/>
</dbReference>
<feature type="compositionally biased region" description="Polar residues" evidence="3">
    <location>
        <begin position="254"/>
        <end position="263"/>
    </location>
</feature>
<dbReference type="InterPro" id="IPR053299">
    <property type="entry name" value="ASTRA_WD_repeat"/>
</dbReference>
<dbReference type="SUPFAM" id="SSF50978">
    <property type="entry name" value="WD40 repeat-like"/>
    <property type="match status" value="1"/>
</dbReference>
<evidence type="ECO:0000313" key="4">
    <source>
        <dbReference type="EMBL" id="KAK3248046.1"/>
    </source>
</evidence>
<feature type="compositionally biased region" description="Basic and acidic residues" evidence="3">
    <location>
        <begin position="50"/>
        <end position="66"/>
    </location>
</feature>
<feature type="coiled-coil region" evidence="2">
    <location>
        <begin position="934"/>
        <end position="1048"/>
    </location>
</feature>
<dbReference type="Pfam" id="PF00400">
    <property type="entry name" value="WD40"/>
    <property type="match status" value="2"/>
</dbReference>
<feature type="repeat" description="WD" evidence="1">
    <location>
        <begin position="641"/>
        <end position="671"/>
    </location>
</feature>
<feature type="compositionally biased region" description="Basic and acidic residues" evidence="3">
    <location>
        <begin position="468"/>
        <end position="488"/>
    </location>
</feature>
<feature type="region of interest" description="Disordered" evidence="3">
    <location>
        <begin position="203"/>
        <end position="512"/>
    </location>
</feature>
<feature type="compositionally biased region" description="Low complexity" evidence="3">
    <location>
        <begin position="438"/>
        <end position="447"/>
    </location>
</feature>